<proteinExistence type="predicted"/>
<evidence type="ECO:0000256" key="5">
    <source>
        <dbReference type="ARBA" id="ARBA00023136"/>
    </source>
</evidence>
<dbReference type="RefSeq" id="WP_110018586.1">
    <property type="nucleotide sequence ID" value="NZ_QGTJ01000005.1"/>
</dbReference>
<evidence type="ECO:0000256" key="1">
    <source>
        <dbReference type="ARBA" id="ARBA00022475"/>
    </source>
</evidence>
<keyword evidence="1" id="KW-1003">Cell membrane</keyword>
<evidence type="ECO:0000256" key="6">
    <source>
        <dbReference type="SAM" id="MobiDB-lite"/>
    </source>
</evidence>
<evidence type="ECO:0000256" key="4">
    <source>
        <dbReference type="ARBA" id="ARBA00022989"/>
    </source>
</evidence>
<protein>
    <submittedName>
        <fullName evidence="7">Lipopolysaccharide export system protein LptC</fullName>
    </submittedName>
</protein>
<dbReference type="Gene3D" id="2.60.450.10">
    <property type="entry name" value="Lipopolysaccharide (LPS) transport protein A like domain"/>
    <property type="match status" value="1"/>
</dbReference>
<dbReference type="NCBIfam" id="TIGR04409">
    <property type="entry name" value="LptC_YrbK"/>
    <property type="match status" value="1"/>
</dbReference>
<dbReference type="Proteomes" id="UP000246569">
    <property type="component" value="Unassembled WGS sequence"/>
</dbReference>
<keyword evidence="3" id="KW-0812">Transmembrane</keyword>
<name>A0A317MVZ0_9GAMM</name>
<dbReference type="GO" id="GO:0017089">
    <property type="term" value="F:glycolipid transfer activity"/>
    <property type="evidence" value="ECO:0007669"/>
    <property type="project" value="TreeGrafter"/>
</dbReference>
<comment type="caution">
    <text evidence="7">The sequence shown here is derived from an EMBL/GenBank/DDBJ whole genome shotgun (WGS) entry which is preliminary data.</text>
</comment>
<gene>
    <name evidence="7" type="ORF">C7443_105234</name>
</gene>
<dbReference type="GO" id="GO:0015221">
    <property type="term" value="F:lipopolysaccharide transmembrane transporter activity"/>
    <property type="evidence" value="ECO:0007669"/>
    <property type="project" value="InterPro"/>
</dbReference>
<dbReference type="PANTHER" id="PTHR37481:SF1">
    <property type="entry name" value="LIPOPOLYSACCHARIDE EXPORT SYSTEM PROTEIN LPTC"/>
    <property type="match status" value="1"/>
</dbReference>
<dbReference type="InterPro" id="IPR026265">
    <property type="entry name" value="LptC"/>
</dbReference>
<dbReference type="EMBL" id="QGTJ01000005">
    <property type="protein sequence ID" value="PWV61801.1"/>
    <property type="molecule type" value="Genomic_DNA"/>
</dbReference>
<feature type="region of interest" description="Disordered" evidence="6">
    <location>
        <begin position="179"/>
        <end position="198"/>
    </location>
</feature>
<keyword evidence="4" id="KW-1133">Transmembrane helix</keyword>
<evidence type="ECO:0000313" key="8">
    <source>
        <dbReference type="Proteomes" id="UP000246569"/>
    </source>
</evidence>
<dbReference type="Pfam" id="PF06835">
    <property type="entry name" value="LptC"/>
    <property type="match status" value="1"/>
</dbReference>
<evidence type="ECO:0000256" key="3">
    <source>
        <dbReference type="ARBA" id="ARBA00022692"/>
    </source>
</evidence>
<accession>A0A317MVZ0</accession>
<reference evidence="7 8" key="1">
    <citation type="submission" date="2018-05" db="EMBL/GenBank/DDBJ databases">
        <title>Genomic Encyclopedia of Type Strains, Phase IV (KMG-IV): sequencing the most valuable type-strain genomes for metagenomic binning, comparative biology and taxonomic classification.</title>
        <authorList>
            <person name="Goeker M."/>
        </authorList>
    </citation>
    <scope>NUCLEOTIDE SEQUENCE [LARGE SCALE GENOMIC DNA]</scope>
    <source>
        <strain evidence="7 8">DSM 23606</strain>
    </source>
</reference>
<keyword evidence="5" id="KW-0472">Membrane</keyword>
<dbReference type="PANTHER" id="PTHR37481">
    <property type="entry name" value="LIPOPOLYSACCHARIDE EXPORT SYSTEM PROTEIN LPTC"/>
    <property type="match status" value="1"/>
</dbReference>
<keyword evidence="8" id="KW-1185">Reference proteome</keyword>
<dbReference type="GO" id="GO:0005886">
    <property type="term" value="C:plasma membrane"/>
    <property type="evidence" value="ECO:0007669"/>
    <property type="project" value="InterPro"/>
</dbReference>
<sequence length="198" mass="21750">MQRGLLALLLLAILAGLSGWFLNELERELRDPGKRDDTTPVVVAANFFSTQMNVEGLRSYTLSGPHLEQLPGDRGTFVTQPIAHTFEVGQPIWEIHAETGWVAPRNEVIDLRGAVRAERPASTGQLPLVLETRNVRLIPSKNYAETAEPAHITSPDGVVDAVGFRVWLDEDRVELISQVRGTYAPPPSPRNDAKAATP</sequence>
<dbReference type="GO" id="GO:0030288">
    <property type="term" value="C:outer membrane-bounded periplasmic space"/>
    <property type="evidence" value="ECO:0007669"/>
    <property type="project" value="TreeGrafter"/>
</dbReference>
<keyword evidence="2" id="KW-0997">Cell inner membrane</keyword>
<dbReference type="OrthoDB" id="5733457at2"/>
<organism evidence="7 8">
    <name type="scientific">Plasticicumulans acidivorans</name>
    <dbReference type="NCBI Taxonomy" id="886464"/>
    <lineage>
        <taxon>Bacteria</taxon>
        <taxon>Pseudomonadati</taxon>
        <taxon>Pseudomonadota</taxon>
        <taxon>Gammaproteobacteria</taxon>
        <taxon>Candidatus Competibacteraceae</taxon>
        <taxon>Plasticicumulans</taxon>
    </lineage>
</organism>
<evidence type="ECO:0000256" key="2">
    <source>
        <dbReference type="ARBA" id="ARBA00022519"/>
    </source>
</evidence>
<evidence type="ECO:0000313" key="7">
    <source>
        <dbReference type="EMBL" id="PWV61801.1"/>
    </source>
</evidence>
<dbReference type="InterPro" id="IPR052363">
    <property type="entry name" value="LPS_export_LptC"/>
</dbReference>
<dbReference type="InterPro" id="IPR010664">
    <property type="entry name" value="LipoPS_assembly_LptC-rel"/>
</dbReference>
<dbReference type="AlphaFoldDB" id="A0A317MVZ0"/>